<dbReference type="SUPFAM" id="SSF48452">
    <property type="entry name" value="TPR-like"/>
    <property type="match status" value="2"/>
</dbReference>
<accession>K9VXN2</accession>
<feature type="repeat" description="TPR" evidence="3">
    <location>
        <begin position="36"/>
        <end position="69"/>
    </location>
</feature>
<dbReference type="GO" id="GO:0009279">
    <property type="term" value="C:cell outer membrane"/>
    <property type="evidence" value="ECO:0007669"/>
    <property type="project" value="TreeGrafter"/>
</dbReference>
<organism evidence="5 6">
    <name type="scientific">Crinalium epipsammum PCC 9333</name>
    <dbReference type="NCBI Taxonomy" id="1173022"/>
    <lineage>
        <taxon>Bacteria</taxon>
        <taxon>Bacillati</taxon>
        <taxon>Cyanobacteriota</taxon>
        <taxon>Cyanophyceae</taxon>
        <taxon>Gomontiellales</taxon>
        <taxon>Gomontiellaceae</taxon>
        <taxon>Crinalium</taxon>
    </lineage>
</organism>
<dbReference type="RefSeq" id="WP_015202037.1">
    <property type="nucleotide sequence ID" value="NC_019753.1"/>
</dbReference>
<evidence type="ECO:0000256" key="3">
    <source>
        <dbReference type="PROSITE-ProRule" id="PRU00339"/>
    </source>
</evidence>
<feature type="repeat" description="TPR" evidence="3">
    <location>
        <begin position="70"/>
        <end position="103"/>
    </location>
</feature>
<keyword evidence="1" id="KW-0677">Repeat</keyword>
<dbReference type="Pfam" id="PF13371">
    <property type="entry name" value="TPR_9"/>
    <property type="match status" value="1"/>
</dbReference>
<feature type="signal peptide" evidence="4">
    <location>
        <begin position="1"/>
        <end position="23"/>
    </location>
</feature>
<dbReference type="PANTHER" id="PTHR44858">
    <property type="entry name" value="TETRATRICOPEPTIDE REPEAT PROTEIN 6"/>
    <property type="match status" value="1"/>
</dbReference>
<proteinExistence type="predicted"/>
<dbReference type="InterPro" id="IPR050498">
    <property type="entry name" value="Ycf3"/>
</dbReference>
<keyword evidence="4" id="KW-0732">Signal</keyword>
<reference evidence="5 6" key="1">
    <citation type="submission" date="2012-06" db="EMBL/GenBank/DDBJ databases">
        <title>Finished chromosome of genome of Crinalium epipsammum PCC 9333.</title>
        <authorList>
            <consortium name="US DOE Joint Genome Institute"/>
            <person name="Gugger M."/>
            <person name="Coursin T."/>
            <person name="Rippka R."/>
            <person name="Tandeau De Marsac N."/>
            <person name="Huntemann M."/>
            <person name="Wei C.-L."/>
            <person name="Han J."/>
            <person name="Detter J.C."/>
            <person name="Han C."/>
            <person name="Tapia R."/>
            <person name="Davenport K."/>
            <person name="Daligault H."/>
            <person name="Erkkila T."/>
            <person name="Gu W."/>
            <person name="Munk A.C.C."/>
            <person name="Teshima H."/>
            <person name="Xu Y."/>
            <person name="Chain P."/>
            <person name="Chen A."/>
            <person name="Krypides N."/>
            <person name="Mavromatis K."/>
            <person name="Markowitz V."/>
            <person name="Szeto E."/>
            <person name="Ivanova N."/>
            <person name="Mikhailova N."/>
            <person name="Ovchinnikova G."/>
            <person name="Pagani I."/>
            <person name="Pati A."/>
            <person name="Goodwin L."/>
            <person name="Peters L."/>
            <person name="Pitluck S."/>
            <person name="Woyke T."/>
            <person name="Kerfeld C."/>
        </authorList>
    </citation>
    <scope>NUCLEOTIDE SEQUENCE [LARGE SCALE GENOMIC DNA]</scope>
    <source>
        <strain evidence="5 6">PCC 9333</strain>
    </source>
</reference>
<dbReference type="PROSITE" id="PS50005">
    <property type="entry name" value="TPR"/>
    <property type="match status" value="5"/>
</dbReference>
<evidence type="ECO:0000313" key="6">
    <source>
        <dbReference type="Proteomes" id="UP000010472"/>
    </source>
</evidence>
<dbReference type="eggNOG" id="COG0457">
    <property type="taxonomic scope" value="Bacteria"/>
</dbReference>
<evidence type="ECO:0000313" key="5">
    <source>
        <dbReference type="EMBL" id="AFZ11915.1"/>
    </source>
</evidence>
<keyword evidence="2 3" id="KW-0802">TPR repeat</keyword>
<feature type="repeat" description="TPR" evidence="3">
    <location>
        <begin position="277"/>
        <end position="310"/>
    </location>
</feature>
<dbReference type="PROSITE" id="PS50293">
    <property type="entry name" value="TPR_REGION"/>
    <property type="match status" value="1"/>
</dbReference>
<protein>
    <submittedName>
        <fullName evidence="5">Tetratricopeptide TPR_2 repeat-containing protein</fullName>
    </submittedName>
</protein>
<dbReference type="Pfam" id="PF13432">
    <property type="entry name" value="TPR_16"/>
    <property type="match status" value="1"/>
</dbReference>
<dbReference type="EMBL" id="CP003620">
    <property type="protein sequence ID" value="AFZ11915.1"/>
    <property type="molecule type" value="Genomic_DNA"/>
</dbReference>
<dbReference type="KEGG" id="cep:Cri9333_1000"/>
<feature type="chain" id="PRO_5003937044" evidence="4">
    <location>
        <begin position="24"/>
        <end position="420"/>
    </location>
</feature>
<gene>
    <name evidence="5" type="ORF">Cri9333_1000</name>
</gene>
<dbReference type="PANTHER" id="PTHR44858:SF1">
    <property type="entry name" value="UDP-N-ACETYLGLUCOSAMINE--PEPTIDE N-ACETYLGLUCOSAMINYLTRANSFERASE SPINDLY-RELATED"/>
    <property type="match status" value="1"/>
</dbReference>
<feature type="repeat" description="TPR" evidence="3">
    <location>
        <begin position="368"/>
        <end position="401"/>
    </location>
</feature>
<evidence type="ECO:0000256" key="2">
    <source>
        <dbReference type="ARBA" id="ARBA00022803"/>
    </source>
</evidence>
<dbReference type="Gene3D" id="1.25.40.10">
    <property type="entry name" value="Tetratricopeptide repeat domain"/>
    <property type="match status" value="5"/>
</dbReference>
<feature type="repeat" description="TPR" evidence="3">
    <location>
        <begin position="208"/>
        <end position="241"/>
    </location>
</feature>
<evidence type="ECO:0000256" key="1">
    <source>
        <dbReference type="ARBA" id="ARBA00022737"/>
    </source>
</evidence>
<keyword evidence="6" id="KW-1185">Reference proteome</keyword>
<dbReference type="GO" id="GO:0046813">
    <property type="term" value="P:receptor-mediated virion attachment to host cell"/>
    <property type="evidence" value="ECO:0007669"/>
    <property type="project" value="TreeGrafter"/>
</dbReference>
<dbReference type="InterPro" id="IPR011990">
    <property type="entry name" value="TPR-like_helical_dom_sf"/>
</dbReference>
<dbReference type="STRING" id="1173022.Cri9333_1000"/>
<dbReference type="PATRIC" id="fig|1173022.3.peg.1085"/>
<dbReference type="HOGENOM" id="CLU_003728_2_2_3"/>
<evidence type="ECO:0000256" key="4">
    <source>
        <dbReference type="SAM" id="SignalP"/>
    </source>
</evidence>
<dbReference type="Proteomes" id="UP000010472">
    <property type="component" value="Chromosome"/>
</dbReference>
<dbReference type="Pfam" id="PF13181">
    <property type="entry name" value="TPR_8"/>
    <property type="match status" value="2"/>
</dbReference>
<dbReference type="InterPro" id="IPR019734">
    <property type="entry name" value="TPR_rpt"/>
</dbReference>
<sequence>MNKLFAILGIALTVVGIAPDVYAADVPNIVIPATSIEDFYQQGMQKLELKDFSGAIASFTQALTANPNNAEAYLYRALAYQRANDYESALADFKSALRLDTSYSDPIKTVERHPEFNSVYRIFKTARIQYFTEAIEQNPDDAQAYFYRGISRKNEDNQGALADFTTVIRLQPNNAEAYLQRGLSQTYSDSEKALADINEAIRLQPDHPEAYFARGQIYVLSGNLTQALPDIEASIRLNTTNPDAYGVRSHIRHKFGDIPGAIADLAQVIRLKPDQAAGLYTNRAELYLEIKDYQAAMADFTQAIRYSSDVKDFIGGGYPSYMAYGRRAALRYQLQDYRGAIADYTQMIRVTPLGSAFDGAVNSSDILAEVYFKRAEAHIKLKDQRSAIQDYQKAITYFQQRGWMTENYKKALQQLKNLQR</sequence>
<name>K9VXN2_9CYAN</name>
<dbReference type="SMART" id="SM00028">
    <property type="entry name" value="TPR"/>
    <property type="match status" value="9"/>
</dbReference>
<dbReference type="OrthoDB" id="9815040at2"/>
<dbReference type="AlphaFoldDB" id="K9VXN2"/>